<feature type="non-terminal residue" evidence="1">
    <location>
        <position position="1"/>
    </location>
</feature>
<organism evidence="1 2">
    <name type="scientific">Mucuna pruriens</name>
    <name type="common">Velvet bean</name>
    <name type="synonym">Dolichos pruriens</name>
    <dbReference type="NCBI Taxonomy" id="157652"/>
    <lineage>
        <taxon>Eukaryota</taxon>
        <taxon>Viridiplantae</taxon>
        <taxon>Streptophyta</taxon>
        <taxon>Embryophyta</taxon>
        <taxon>Tracheophyta</taxon>
        <taxon>Spermatophyta</taxon>
        <taxon>Magnoliopsida</taxon>
        <taxon>eudicotyledons</taxon>
        <taxon>Gunneridae</taxon>
        <taxon>Pentapetalae</taxon>
        <taxon>rosids</taxon>
        <taxon>fabids</taxon>
        <taxon>Fabales</taxon>
        <taxon>Fabaceae</taxon>
        <taxon>Papilionoideae</taxon>
        <taxon>50 kb inversion clade</taxon>
        <taxon>NPAAA clade</taxon>
        <taxon>indigoferoid/millettioid clade</taxon>
        <taxon>Phaseoleae</taxon>
        <taxon>Mucuna</taxon>
    </lineage>
</organism>
<gene>
    <name evidence="1" type="ORF">CR513_31016</name>
</gene>
<accession>A0A371GAD0</accession>
<dbReference type="Proteomes" id="UP000257109">
    <property type="component" value="Unassembled WGS sequence"/>
</dbReference>
<evidence type="ECO:0000313" key="1">
    <source>
        <dbReference type="EMBL" id="RDX87514.1"/>
    </source>
</evidence>
<keyword evidence="2" id="KW-1185">Reference proteome</keyword>
<protein>
    <submittedName>
        <fullName evidence="1">Uncharacterized protein</fullName>
    </submittedName>
</protein>
<evidence type="ECO:0000313" key="2">
    <source>
        <dbReference type="Proteomes" id="UP000257109"/>
    </source>
</evidence>
<name>A0A371GAD0_MUCPR</name>
<sequence>PRPKWVAPNFLPSKLTREINNTLLILIPKCNVQTFLHQFHPISLCNVVYKIITKIITIRLKKFMFVLVGPNQCSFVPRRHVTDNVVIAHEIFHSMHKKKGKSGFMVVKVDNEKTFFLLEYLLMNFYLLKELGKVTQFHHTCLFYVRKDFACNNWKPIKLCRIGPSISHLFFADDLLLFGEGSIA</sequence>
<feature type="non-terminal residue" evidence="1">
    <location>
        <position position="184"/>
    </location>
</feature>
<proteinExistence type="predicted"/>
<dbReference type="PANTHER" id="PTHR46890">
    <property type="entry name" value="NON-LTR RETROLELEMENT REVERSE TRANSCRIPTASE-LIKE PROTEIN-RELATED"/>
    <property type="match status" value="1"/>
</dbReference>
<dbReference type="PANTHER" id="PTHR46890:SF48">
    <property type="entry name" value="RNA-DIRECTED DNA POLYMERASE"/>
    <property type="match status" value="1"/>
</dbReference>
<reference evidence="1" key="1">
    <citation type="submission" date="2018-05" db="EMBL/GenBank/DDBJ databases">
        <title>Draft genome of Mucuna pruriens seed.</title>
        <authorList>
            <person name="Nnadi N.E."/>
            <person name="Vos R."/>
            <person name="Hasami M.H."/>
            <person name="Devisetty U.K."/>
            <person name="Aguiy J.C."/>
        </authorList>
    </citation>
    <scope>NUCLEOTIDE SEQUENCE [LARGE SCALE GENOMIC DNA]</scope>
    <source>
        <strain evidence="1">JCA_2017</strain>
    </source>
</reference>
<comment type="caution">
    <text evidence="1">The sequence shown here is derived from an EMBL/GenBank/DDBJ whole genome shotgun (WGS) entry which is preliminary data.</text>
</comment>
<dbReference type="EMBL" id="QJKJ01006213">
    <property type="protein sequence ID" value="RDX87514.1"/>
    <property type="molecule type" value="Genomic_DNA"/>
</dbReference>
<dbReference type="AlphaFoldDB" id="A0A371GAD0"/>
<dbReference type="OrthoDB" id="1938551at2759"/>
<dbReference type="STRING" id="157652.A0A371GAD0"/>
<dbReference type="InterPro" id="IPR052343">
    <property type="entry name" value="Retrotransposon-Effector_Assoc"/>
</dbReference>